<dbReference type="Gene3D" id="3.30.70.100">
    <property type="match status" value="1"/>
</dbReference>
<gene>
    <name evidence="1" type="ORF">AB675_2368</name>
</gene>
<comment type="caution">
    <text evidence="1">The sequence shown here is derived from an EMBL/GenBank/DDBJ whole genome shotgun (WGS) entry which is preliminary data.</text>
</comment>
<sequence>MASVQSTPQEINIFAILYPAPSKMNRVKELLAGHAAATHKNEDRTVRFIVTESVDPSAEAALYLFETYSSKDDADRHLRSENFQILLKAAQEEELMAKHPQIVFTKTFAGYDLDRKLVQ</sequence>
<dbReference type="PANTHER" id="PTHR40624">
    <property type="entry name" value="BIOSYNTHESIS MONOOXYGENASE, PUTATIVE (AFU_ORTHOLOGUE AFUA_1G12025)-RELATED"/>
    <property type="match status" value="1"/>
</dbReference>
<dbReference type="PANTHER" id="PTHR40624:SF1">
    <property type="entry name" value="BIOSYNTHESIS MONOOXYGENASE, PUTATIVE (AFU_ORTHOLOGUE AFUA_1G12025)-RELATED"/>
    <property type="match status" value="1"/>
</dbReference>
<evidence type="ECO:0000313" key="2">
    <source>
        <dbReference type="Proteomes" id="UP000038010"/>
    </source>
</evidence>
<dbReference type="VEuPathDB" id="FungiDB:AB675_2368"/>
<name>A0A0N1HGS4_9EURO</name>
<evidence type="ECO:0008006" key="3">
    <source>
        <dbReference type="Google" id="ProtNLM"/>
    </source>
</evidence>
<proteinExistence type="predicted"/>
<dbReference type="EMBL" id="LFJN01000002">
    <property type="protein sequence ID" value="KPI44904.1"/>
    <property type="molecule type" value="Genomic_DNA"/>
</dbReference>
<dbReference type="OrthoDB" id="10011777at2759"/>
<accession>A0A0N1HGS4</accession>
<dbReference type="RefSeq" id="XP_018004867.1">
    <property type="nucleotide sequence ID" value="XM_018142334.1"/>
</dbReference>
<keyword evidence="2" id="KW-1185">Reference proteome</keyword>
<organism evidence="1 2">
    <name type="scientific">Cyphellophora attinorum</name>
    <dbReference type="NCBI Taxonomy" id="1664694"/>
    <lineage>
        <taxon>Eukaryota</taxon>
        <taxon>Fungi</taxon>
        <taxon>Dikarya</taxon>
        <taxon>Ascomycota</taxon>
        <taxon>Pezizomycotina</taxon>
        <taxon>Eurotiomycetes</taxon>
        <taxon>Chaetothyriomycetidae</taxon>
        <taxon>Chaetothyriales</taxon>
        <taxon>Cyphellophoraceae</taxon>
        <taxon>Cyphellophora</taxon>
    </lineage>
</organism>
<protein>
    <recommendedName>
        <fullName evidence="3">ABM domain-containing protein</fullName>
    </recommendedName>
</protein>
<dbReference type="SUPFAM" id="SSF54909">
    <property type="entry name" value="Dimeric alpha+beta barrel"/>
    <property type="match status" value="1"/>
</dbReference>
<dbReference type="AlphaFoldDB" id="A0A0N1HGS4"/>
<dbReference type="GeneID" id="28734214"/>
<dbReference type="Proteomes" id="UP000038010">
    <property type="component" value="Unassembled WGS sequence"/>
</dbReference>
<dbReference type="InterPro" id="IPR011008">
    <property type="entry name" value="Dimeric_a/b-barrel"/>
</dbReference>
<evidence type="ECO:0000313" key="1">
    <source>
        <dbReference type="EMBL" id="KPI44904.1"/>
    </source>
</evidence>
<reference evidence="1 2" key="1">
    <citation type="submission" date="2015-06" db="EMBL/GenBank/DDBJ databases">
        <title>Draft genome of the ant-associated black yeast Phialophora attae CBS 131958.</title>
        <authorList>
            <person name="Moreno L.F."/>
            <person name="Stielow B.J."/>
            <person name="de Hoog S."/>
            <person name="Vicente V.A."/>
            <person name="Weiss V.A."/>
            <person name="de Vries M."/>
            <person name="Cruz L.M."/>
            <person name="Souza E.M."/>
        </authorList>
    </citation>
    <scope>NUCLEOTIDE SEQUENCE [LARGE SCALE GENOMIC DNA]</scope>
    <source>
        <strain evidence="1 2">CBS 131958</strain>
    </source>
</reference>